<dbReference type="Proteomes" id="UP001302949">
    <property type="component" value="Unassembled WGS sequence"/>
</dbReference>
<feature type="domain" description="HTH merR-type" evidence="2">
    <location>
        <begin position="10"/>
        <end position="80"/>
    </location>
</feature>
<protein>
    <submittedName>
        <fullName evidence="3">MerR family transcriptional regulator</fullName>
    </submittedName>
</protein>
<dbReference type="InterPro" id="IPR009061">
    <property type="entry name" value="DNA-bd_dom_put_sf"/>
</dbReference>
<organism evidence="3 4">
    <name type="scientific">Arcicella rigui</name>
    <dbReference type="NCBI Taxonomy" id="797020"/>
    <lineage>
        <taxon>Bacteria</taxon>
        <taxon>Pseudomonadati</taxon>
        <taxon>Bacteroidota</taxon>
        <taxon>Cytophagia</taxon>
        <taxon>Cytophagales</taxon>
        <taxon>Flectobacillaceae</taxon>
        <taxon>Arcicella</taxon>
    </lineage>
</organism>
<keyword evidence="1" id="KW-0238">DNA-binding</keyword>
<gene>
    <name evidence="3" type="ORF">VB248_10005</name>
</gene>
<dbReference type="Gene3D" id="1.10.1660.10">
    <property type="match status" value="1"/>
</dbReference>
<dbReference type="InterPro" id="IPR000551">
    <property type="entry name" value="MerR-type_HTH_dom"/>
</dbReference>
<dbReference type="EMBL" id="JAYFUM010000010">
    <property type="protein sequence ID" value="MEA5139470.1"/>
    <property type="molecule type" value="Genomic_DNA"/>
</dbReference>
<evidence type="ECO:0000313" key="3">
    <source>
        <dbReference type="EMBL" id="MEA5139470.1"/>
    </source>
</evidence>
<sequence>MESVPLVKRYYSISEVAQMFDMNISKLRFWEEQFPSLNPKRDRSGDRKYTQEDINHLTEIVDLVENQGYTIEGAKRALEAKKKKKHETQMVINKLEEIKKFMKALRTALDEPDEETENKSASE</sequence>
<keyword evidence="4" id="KW-1185">Reference proteome</keyword>
<dbReference type="PANTHER" id="PTHR30204">
    <property type="entry name" value="REDOX-CYCLING DRUG-SENSING TRANSCRIPTIONAL ACTIVATOR SOXR"/>
    <property type="match status" value="1"/>
</dbReference>
<name>A0ABU5Q9E2_9BACT</name>
<dbReference type="InterPro" id="IPR047057">
    <property type="entry name" value="MerR_fam"/>
</dbReference>
<dbReference type="SUPFAM" id="SSF46955">
    <property type="entry name" value="Putative DNA-binding domain"/>
    <property type="match status" value="1"/>
</dbReference>
<evidence type="ECO:0000313" key="4">
    <source>
        <dbReference type="Proteomes" id="UP001302949"/>
    </source>
</evidence>
<proteinExistence type="predicted"/>
<accession>A0ABU5Q9E2</accession>
<dbReference type="PROSITE" id="PS50937">
    <property type="entry name" value="HTH_MERR_2"/>
    <property type="match status" value="1"/>
</dbReference>
<dbReference type="RefSeq" id="WP_323296631.1">
    <property type="nucleotide sequence ID" value="NZ_JAYFUM010000010.1"/>
</dbReference>
<dbReference type="PANTHER" id="PTHR30204:SF15">
    <property type="entry name" value="BLL5018 PROTEIN"/>
    <property type="match status" value="1"/>
</dbReference>
<dbReference type="SMART" id="SM00422">
    <property type="entry name" value="HTH_MERR"/>
    <property type="match status" value="1"/>
</dbReference>
<reference evidence="3 4" key="1">
    <citation type="submission" date="2023-12" db="EMBL/GenBank/DDBJ databases">
        <title>Novel species of the genus Arcicella isolated from rivers.</title>
        <authorList>
            <person name="Lu H."/>
        </authorList>
    </citation>
    <scope>NUCLEOTIDE SEQUENCE [LARGE SCALE GENOMIC DNA]</scope>
    <source>
        <strain evidence="3 4">KCTC 23307</strain>
    </source>
</reference>
<dbReference type="Pfam" id="PF13411">
    <property type="entry name" value="MerR_1"/>
    <property type="match status" value="1"/>
</dbReference>
<evidence type="ECO:0000256" key="1">
    <source>
        <dbReference type="ARBA" id="ARBA00023125"/>
    </source>
</evidence>
<comment type="caution">
    <text evidence="3">The sequence shown here is derived from an EMBL/GenBank/DDBJ whole genome shotgun (WGS) entry which is preliminary data.</text>
</comment>
<evidence type="ECO:0000259" key="2">
    <source>
        <dbReference type="PROSITE" id="PS50937"/>
    </source>
</evidence>